<keyword evidence="2" id="KW-0378">Hydrolase</keyword>
<dbReference type="Gene3D" id="3.40.710.10">
    <property type="entry name" value="DD-peptidase/beta-lactamase superfamily"/>
    <property type="match status" value="1"/>
</dbReference>
<comment type="caution">
    <text evidence="2">The sequence shown here is derived from an EMBL/GenBank/DDBJ whole genome shotgun (WGS) entry which is preliminary data.</text>
</comment>
<evidence type="ECO:0000313" key="2">
    <source>
        <dbReference type="EMBL" id="MCK6255682.1"/>
    </source>
</evidence>
<dbReference type="GO" id="GO:0030655">
    <property type="term" value="P:beta-lactam antibiotic catabolic process"/>
    <property type="evidence" value="ECO:0007669"/>
    <property type="project" value="InterPro"/>
</dbReference>
<dbReference type="SUPFAM" id="SSF56601">
    <property type="entry name" value="beta-lactamase/transpeptidase-like"/>
    <property type="match status" value="1"/>
</dbReference>
<dbReference type="RefSeq" id="WP_248251474.1">
    <property type="nucleotide sequence ID" value="NZ_JAIWJX010000002.1"/>
</dbReference>
<dbReference type="PANTHER" id="PTHR35333:SF3">
    <property type="entry name" value="BETA-LACTAMASE-TYPE TRANSPEPTIDASE FOLD CONTAINING PROTEIN"/>
    <property type="match status" value="1"/>
</dbReference>
<protein>
    <submittedName>
        <fullName evidence="2">Class A beta-lactamase-related serine hydrolase</fullName>
    </submittedName>
</protein>
<gene>
    <name evidence="2" type="ORF">LCY76_03475</name>
</gene>
<evidence type="ECO:0000259" key="1">
    <source>
        <dbReference type="Pfam" id="PF13354"/>
    </source>
</evidence>
<reference evidence="2" key="1">
    <citation type="submission" date="2021-09" db="EMBL/GenBank/DDBJ databases">
        <title>Genome analysis of Fictibacillus sp. KIGAM418 isolated from marine sediment.</title>
        <authorList>
            <person name="Seo M.-J."/>
            <person name="Cho E.-S."/>
            <person name="Hwang C.Y."/>
        </authorList>
    </citation>
    <scope>NUCLEOTIDE SEQUENCE</scope>
    <source>
        <strain evidence="2">KIGAM418</strain>
    </source>
</reference>
<dbReference type="EMBL" id="JAIWJX010000002">
    <property type="protein sequence ID" value="MCK6255682.1"/>
    <property type="molecule type" value="Genomic_DNA"/>
</dbReference>
<sequence length="264" mass="29550">MKLNELNNRVNDIISGQNGDYAYWIETEDGHIEYQADEVFPAASLIKIPILIEAFRQTEAGQIDLASRISLKQEVRVGGAGVLQLFSDESAVTVADILTLMITVSDNMAANIMIEKTGMVRINALLAELGCSQTLLQRKLMDFEAVKEGKNNYTSARDVILQLKEIDRGGRLKAKSKQAIMNILQNQQFRYKLPAYMDEEKITIANKTGELEGVEHDAGIFTFKREKLFAVVLTKSLPSEEEGRQALALIGKVLNDYMLSYQKN</sequence>
<keyword evidence="3" id="KW-1185">Reference proteome</keyword>
<feature type="domain" description="Beta-lactamase class A catalytic" evidence="1">
    <location>
        <begin position="30"/>
        <end position="232"/>
    </location>
</feature>
<dbReference type="AlphaFoldDB" id="A0A9X1X7S7"/>
<dbReference type="PANTHER" id="PTHR35333">
    <property type="entry name" value="BETA-LACTAMASE"/>
    <property type="match status" value="1"/>
</dbReference>
<dbReference type="GO" id="GO:0046677">
    <property type="term" value="P:response to antibiotic"/>
    <property type="evidence" value="ECO:0007669"/>
    <property type="project" value="InterPro"/>
</dbReference>
<dbReference type="InterPro" id="IPR012338">
    <property type="entry name" value="Beta-lactam/transpept-like"/>
</dbReference>
<dbReference type="InterPro" id="IPR045155">
    <property type="entry name" value="Beta-lactam_cat"/>
</dbReference>
<dbReference type="Proteomes" id="UP001139011">
    <property type="component" value="Unassembled WGS sequence"/>
</dbReference>
<accession>A0A9X1X7S7</accession>
<dbReference type="InterPro" id="IPR000871">
    <property type="entry name" value="Beta-lactam_class-A"/>
</dbReference>
<dbReference type="Pfam" id="PF13354">
    <property type="entry name" value="Beta-lactamase2"/>
    <property type="match status" value="1"/>
</dbReference>
<dbReference type="GO" id="GO:0008800">
    <property type="term" value="F:beta-lactamase activity"/>
    <property type="evidence" value="ECO:0007669"/>
    <property type="project" value="InterPro"/>
</dbReference>
<evidence type="ECO:0000313" key="3">
    <source>
        <dbReference type="Proteomes" id="UP001139011"/>
    </source>
</evidence>
<organism evidence="2 3">
    <name type="scientific">Fictibacillus marinisediminis</name>
    <dbReference type="NCBI Taxonomy" id="2878389"/>
    <lineage>
        <taxon>Bacteria</taxon>
        <taxon>Bacillati</taxon>
        <taxon>Bacillota</taxon>
        <taxon>Bacilli</taxon>
        <taxon>Bacillales</taxon>
        <taxon>Fictibacillaceae</taxon>
        <taxon>Fictibacillus</taxon>
    </lineage>
</organism>
<name>A0A9X1X7S7_9BACL</name>
<proteinExistence type="predicted"/>